<dbReference type="Proteomes" id="UP001442841">
    <property type="component" value="Chromosome"/>
</dbReference>
<keyword evidence="6" id="KW-0378">Hydrolase</keyword>
<evidence type="ECO:0000256" key="11">
    <source>
        <dbReference type="ARBA" id="ARBA00049893"/>
    </source>
</evidence>
<keyword evidence="7" id="KW-0862">Zinc</keyword>
<organism evidence="12 13">
    <name type="scientific">Ammonicoccus fulvus</name>
    <dbReference type="NCBI Taxonomy" id="3138240"/>
    <lineage>
        <taxon>Bacteria</taxon>
        <taxon>Bacillati</taxon>
        <taxon>Actinomycetota</taxon>
        <taxon>Actinomycetes</taxon>
        <taxon>Propionibacteriales</taxon>
        <taxon>Propionibacteriaceae</taxon>
        <taxon>Ammonicoccus</taxon>
    </lineage>
</organism>
<accession>A0ABZ3FQF8</accession>
<evidence type="ECO:0000256" key="9">
    <source>
        <dbReference type="ARBA" id="ARBA00047989"/>
    </source>
</evidence>
<evidence type="ECO:0000256" key="6">
    <source>
        <dbReference type="ARBA" id="ARBA00022801"/>
    </source>
</evidence>
<dbReference type="Pfam" id="PF02578">
    <property type="entry name" value="Cu-oxidase_4"/>
    <property type="match status" value="1"/>
</dbReference>
<dbReference type="CDD" id="cd16833">
    <property type="entry name" value="YfiH"/>
    <property type="match status" value="1"/>
</dbReference>
<dbReference type="PANTHER" id="PTHR30616:SF2">
    <property type="entry name" value="PURINE NUCLEOSIDE PHOSPHORYLASE LACC1"/>
    <property type="match status" value="1"/>
</dbReference>
<comment type="function">
    <text evidence="2">Purine nucleoside enzyme that catalyzes the phosphorolysis of adenosine and inosine nucleosides, yielding D-ribose 1-phosphate and the respective free bases, adenine and hypoxanthine. Also catalyzes the phosphorolysis of S-methyl-5'-thioadenosine into adenine and S-methyl-5-thio-alpha-D-ribose 1-phosphate. Also has adenosine deaminase activity.</text>
</comment>
<comment type="catalytic activity">
    <reaction evidence="10">
        <text>adenosine + phosphate = alpha-D-ribose 1-phosphate + adenine</text>
        <dbReference type="Rhea" id="RHEA:27642"/>
        <dbReference type="ChEBI" id="CHEBI:16335"/>
        <dbReference type="ChEBI" id="CHEBI:16708"/>
        <dbReference type="ChEBI" id="CHEBI:43474"/>
        <dbReference type="ChEBI" id="CHEBI:57720"/>
        <dbReference type="EC" id="2.4.2.1"/>
    </reaction>
    <physiologicalReaction direction="left-to-right" evidence="10">
        <dbReference type="Rhea" id="RHEA:27643"/>
    </physiologicalReaction>
</comment>
<keyword evidence="13" id="KW-1185">Reference proteome</keyword>
<dbReference type="InterPro" id="IPR011324">
    <property type="entry name" value="Cytotoxic_necrot_fac-like_cat"/>
</dbReference>
<keyword evidence="8" id="KW-0186">Copper</keyword>
<evidence type="ECO:0000256" key="5">
    <source>
        <dbReference type="ARBA" id="ARBA00022723"/>
    </source>
</evidence>
<dbReference type="EMBL" id="CP154795">
    <property type="protein sequence ID" value="XAN08294.1"/>
    <property type="molecule type" value="Genomic_DNA"/>
</dbReference>
<comment type="catalytic activity">
    <reaction evidence="11">
        <text>S-methyl-5'-thioadenosine + phosphate = 5-(methylsulfanyl)-alpha-D-ribose 1-phosphate + adenine</text>
        <dbReference type="Rhea" id="RHEA:11852"/>
        <dbReference type="ChEBI" id="CHEBI:16708"/>
        <dbReference type="ChEBI" id="CHEBI:17509"/>
        <dbReference type="ChEBI" id="CHEBI:43474"/>
        <dbReference type="ChEBI" id="CHEBI:58533"/>
        <dbReference type="EC" id="2.4.2.28"/>
    </reaction>
    <physiologicalReaction direction="left-to-right" evidence="11">
        <dbReference type="Rhea" id="RHEA:11853"/>
    </physiologicalReaction>
</comment>
<proteinExistence type="inferred from homology"/>
<name>A0ABZ3FQF8_9ACTN</name>
<evidence type="ECO:0000256" key="3">
    <source>
        <dbReference type="ARBA" id="ARBA00007353"/>
    </source>
</evidence>
<sequence>MGLAFSDRSGGVSGGAFGPLNLGRTDVDDLAAVGENFERVRRVLGFGPIITLAQVHGPEVVIVDEALLAGWTERQHLGSEATGTPLQRADALVTDRTGVALCIRVADCLPVLFADASVGVVGAAHAGRVGLAAGVLTNTVATMRDLGATDIRAWLGPHICGACYEVPAAMRDEIGEQLPGAYAETSWGTPALDLGAAADRQLRDLGCVVERHSPCTRTSPDLHSHRRDGAGAGRLGAFVWLPAQSVSVLGA</sequence>
<keyword evidence="4" id="KW-0808">Transferase</keyword>
<evidence type="ECO:0000256" key="10">
    <source>
        <dbReference type="ARBA" id="ARBA00048968"/>
    </source>
</evidence>
<reference evidence="12 13" key="1">
    <citation type="submission" date="2024-04" db="EMBL/GenBank/DDBJ databases">
        <title>Isolation of an actinomycete strain from pig manure.</title>
        <authorList>
            <person name="Gong T."/>
            <person name="Yu Z."/>
            <person name="An M."/>
            <person name="Wei C."/>
            <person name="Yang W."/>
            <person name="Liu L."/>
        </authorList>
    </citation>
    <scope>NUCLEOTIDE SEQUENCE [LARGE SCALE GENOMIC DNA]</scope>
    <source>
        <strain evidence="12 13">ZF39</strain>
    </source>
</reference>
<evidence type="ECO:0000256" key="7">
    <source>
        <dbReference type="ARBA" id="ARBA00022833"/>
    </source>
</evidence>
<dbReference type="InterPro" id="IPR003730">
    <property type="entry name" value="Cu_polyphenol_OxRdtase"/>
</dbReference>
<evidence type="ECO:0000256" key="4">
    <source>
        <dbReference type="ARBA" id="ARBA00022679"/>
    </source>
</evidence>
<dbReference type="Gene3D" id="3.60.140.10">
    <property type="entry name" value="CNF1/YfiH-like putative cysteine hydrolases"/>
    <property type="match status" value="1"/>
</dbReference>
<protein>
    <submittedName>
        <fullName evidence="12">Polyphenol oxidase family protein</fullName>
    </submittedName>
</protein>
<evidence type="ECO:0000256" key="2">
    <source>
        <dbReference type="ARBA" id="ARBA00003215"/>
    </source>
</evidence>
<gene>
    <name evidence="12" type="ORF">AADG42_13620</name>
</gene>
<evidence type="ECO:0000313" key="12">
    <source>
        <dbReference type="EMBL" id="XAN08294.1"/>
    </source>
</evidence>
<comment type="catalytic activity">
    <reaction evidence="9">
        <text>adenosine + H2O + H(+) = inosine + NH4(+)</text>
        <dbReference type="Rhea" id="RHEA:24408"/>
        <dbReference type="ChEBI" id="CHEBI:15377"/>
        <dbReference type="ChEBI" id="CHEBI:15378"/>
        <dbReference type="ChEBI" id="CHEBI:16335"/>
        <dbReference type="ChEBI" id="CHEBI:17596"/>
        <dbReference type="ChEBI" id="CHEBI:28938"/>
        <dbReference type="EC" id="3.5.4.4"/>
    </reaction>
    <physiologicalReaction direction="left-to-right" evidence="9">
        <dbReference type="Rhea" id="RHEA:24409"/>
    </physiologicalReaction>
</comment>
<dbReference type="InterPro" id="IPR038371">
    <property type="entry name" value="Cu_polyphenol_OxRdtase_sf"/>
</dbReference>
<evidence type="ECO:0000256" key="8">
    <source>
        <dbReference type="ARBA" id="ARBA00023008"/>
    </source>
</evidence>
<evidence type="ECO:0000256" key="1">
    <source>
        <dbReference type="ARBA" id="ARBA00000553"/>
    </source>
</evidence>
<comment type="similarity">
    <text evidence="3">Belongs to the purine nucleoside phosphorylase YfiH/LACC1 family.</text>
</comment>
<dbReference type="PANTHER" id="PTHR30616">
    <property type="entry name" value="UNCHARACTERIZED PROTEIN YFIH"/>
    <property type="match status" value="1"/>
</dbReference>
<dbReference type="SUPFAM" id="SSF64438">
    <property type="entry name" value="CNF1/YfiH-like putative cysteine hydrolases"/>
    <property type="match status" value="1"/>
</dbReference>
<comment type="catalytic activity">
    <reaction evidence="1">
        <text>inosine + phosphate = alpha-D-ribose 1-phosphate + hypoxanthine</text>
        <dbReference type="Rhea" id="RHEA:27646"/>
        <dbReference type="ChEBI" id="CHEBI:17368"/>
        <dbReference type="ChEBI" id="CHEBI:17596"/>
        <dbReference type="ChEBI" id="CHEBI:43474"/>
        <dbReference type="ChEBI" id="CHEBI:57720"/>
        <dbReference type="EC" id="2.4.2.1"/>
    </reaction>
    <physiologicalReaction direction="left-to-right" evidence="1">
        <dbReference type="Rhea" id="RHEA:27647"/>
    </physiologicalReaction>
</comment>
<evidence type="ECO:0000313" key="13">
    <source>
        <dbReference type="Proteomes" id="UP001442841"/>
    </source>
</evidence>
<keyword evidence="5" id="KW-0479">Metal-binding</keyword>